<dbReference type="EMBL" id="CAKKTJ010000321">
    <property type="protein sequence ID" value="CAH0479882.1"/>
    <property type="molecule type" value="Genomic_DNA"/>
</dbReference>
<evidence type="ECO:0000313" key="4">
    <source>
        <dbReference type="EMBL" id="CAH0521083.1"/>
    </source>
</evidence>
<accession>A0AAU9LAE0</accession>
<organism evidence="3 6">
    <name type="scientific">Peronospora belbahrii</name>
    <dbReference type="NCBI Taxonomy" id="622444"/>
    <lineage>
        <taxon>Eukaryota</taxon>
        <taxon>Sar</taxon>
        <taxon>Stramenopiles</taxon>
        <taxon>Oomycota</taxon>
        <taxon>Peronosporomycetes</taxon>
        <taxon>Peronosporales</taxon>
        <taxon>Peronosporaceae</taxon>
        <taxon>Peronospora</taxon>
    </lineage>
</organism>
<feature type="domain" description="WRKY19-like zinc finger" evidence="2">
    <location>
        <begin position="191"/>
        <end position="213"/>
    </location>
</feature>
<gene>
    <name evidence="4" type="ORF">PBS001_LOCUS7543</name>
    <name evidence="3" type="ORF">PBS003_LOCUS6513</name>
</gene>
<evidence type="ECO:0000313" key="5">
    <source>
        <dbReference type="Proteomes" id="UP001158986"/>
    </source>
</evidence>
<protein>
    <recommendedName>
        <fullName evidence="2">WRKY19-like zinc finger domain-containing protein</fullName>
    </recommendedName>
</protein>
<reference evidence="3 5" key="1">
    <citation type="submission" date="2021-11" db="EMBL/GenBank/DDBJ databases">
        <authorList>
            <person name="Islam A."/>
            <person name="Islam S."/>
            <person name="Flora M.S."/>
            <person name="Rahman M."/>
            <person name="Ziaur R.M."/>
            <person name="Epstein J.H."/>
            <person name="Hassan M."/>
            <person name="Klassen M."/>
            <person name="Woodard K."/>
            <person name="Webb A."/>
            <person name="Webby R.J."/>
            <person name="El Zowalaty M.E."/>
        </authorList>
    </citation>
    <scope>NUCLEOTIDE SEQUENCE</scope>
    <source>
        <strain evidence="4">Pbs1</strain>
        <strain evidence="3">Pbs3</strain>
    </source>
</reference>
<evidence type="ECO:0000313" key="3">
    <source>
        <dbReference type="EMBL" id="CAH0479882.1"/>
    </source>
</evidence>
<sequence length="323" mass="35791">MMLMTTRRASRYTPPRYNSPIPQTETISISLGLGNNDHSSSIVLPRGHALVKHLEQLIPATAVPQYQTQQMQPPFFPRQSETEDATAAAARFDAVRALSSLPYQQSPQLETQSSTSALFKCIKANSLNETSPVQESRTSMSLPSSPLYPSDESNNSNAHAFQYTQECWRPTSEPNISRTRCRRSASNGNSKRCQVVNCDKISVSRGLCRGHGGGRRCQHMGCCKGAQSRSDFCWAHGGGQRCQVKGCMRSRKSKLYCVAHLNWENSASTLPAPTHSQYETPHYHMELPMPRIASSATSTVQTSPPRLPSLLQALRTHTRSNLQ</sequence>
<dbReference type="AlphaFoldDB" id="A0AAU9LAE0"/>
<dbReference type="Pfam" id="PF24906">
    <property type="entry name" value="Zf_WRKY19"/>
    <property type="match status" value="2"/>
</dbReference>
<keyword evidence="5" id="KW-1185">Reference proteome</keyword>
<dbReference type="Proteomes" id="UP001160483">
    <property type="component" value="Unassembled WGS sequence"/>
</dbReference>
<feature type="region of interest" description="Disordered" evidence="1">
    <location>
        <begin position="130"/>
        <end position="155"/>
    </location>
</feature>
<dbReference type="EMBL" id="CAKLCB010000375">
    <property type="protein sequence ID" value="CAH0521083.1"/>
    <property type="molecule type" value="Genomic_DNA"/>
</dbReference>
<name>A0AAU9LAE0_9STRA</name>
<feature type="compositionally biased region" description="Low complexity" evidence="1">
    <location>
        <begin position="139"/>
        <end position="153"/>
    </location>
</feature>
<dbReference type="PANTHER" id="PTHR31827:SF1">
    <property type="entry name" value="EMB|CAB89363.1"/>
    <property type="match status" value="1"/>
</dbReference>
<dbReference type="InterPro" id="IPR056866">
    <property type="entry name" value="Znf_WRKY19"/>
</dbReference>
<comment type="caution">
    <text evidence="3">The sequence shown here is derived from an EMBL/GenBank/DDBJ whole genome shotgun (WGS) entry which is preliminary data.</text>
</comment>
<dbReference type="Proteomes" id="UP001158986">
    <property type="component" value="Unassembled WGS sequence"/>
</dbReference>
<evidence type="ECO:0000259" key="2">
    <source>
        <dbReference type="Pfam" id="PF24906"/>
    </source>
</evidence>
<evidence type="ECO:0000313" key="6">
    <source>
        <dbReference type="Proteomes" id="UP001160483"/>
    </source>
</evidence>
<evidence type="ECO:0000256" key="1">
    <source>
        <dbReference type="SAM" id="MobiDB-lite"/>
    </source>
</evidence>
<feature type="region of interest" description="Disordered" evidence="1">
    <location>
        <begin position="1"/>
        <end position="21"/>
    </location>
</feature>
<proteinExistence type="predicted"/>
<dbReference type="PANTHER" id="PTHR31827">
    <property type="entry name" value="EMB|CAB89363.1"/>
    <property type="match status" value="1"/>
</dbReference>
<feature type="domain" description="WRKY19-like zinc finger" evidence="2">
    <location>
        <begin position="214"/>
        <end position="238"/>
    </location>
</feature>